<evidence type="ECO:0000313" key="13">
    <source>
        <dbReference type="Proteomes" id="UP000236291"/>
    </source>
</evidence>
<dbReference type="ExpressionAtlas" id="A0A2K3PEP7">
    <property type="expression patterns" value="baseline"/>
</dbReference>
<keyword evidence="4 8" id="KW-1133">Transmembrane helix</keyword>
<evidence type="ECO:0000256" key="1">
    <source>
        <dbReference type="ARBA" id="ARBA00004141"/>
    </source>
</evidence>
<dbReference type="GO" id="GO:0016020">
    <property type="term" value="C:membrane"/>
    <property type="evidence" value="ECO:0007669"/>
    <property type="project" value="UniProtKB-SubCell"/>
</dbReference>
<dbReference type="InterPro" id="IPR010920">
    <property type="entry name" value="LSM_dom_sf"/>
</dbReference>
<dbReference type="InterPro" id="IPR057483">
    <property type="entry name" value="MSL2/3_TM_dom"/>
</dbReference>
<keyword evidence="7" id="KW-0407">Ion channel</keyword>
<dbReference type="SUPFAM" id="SSF50182">
    <property type="entry name" value="Sm-like ribonucleoproteins"/>
    <property type="match status" value="1"/>
</dbReference>
<evidence type="ECO:0000256" key="8">
    <source>
        <dbReference type="SAM" id="Phobius"/>
    </source>
</evidence>
<evidence type="ECO:0000259" key="11">
    <source>
        <dbReference type="Pfam" id="PF25237"/>
    </source>
</evidence>
<dbReference type="STRING" id="57577.A0A2K3PEP7"/>
<protein>
    <submittedName>
        <fullName evidence="12">Mechanosensitive ion channel protein chloroplastic-like</fullName>
    </submittedName>
</protein>
<dbReference type="InterPro" id="IPR023408">
    <property type="entry name" value="MscS_beta-dom_sf"/>
</dbReference>
<evidence type="ECO:0000256" key="3">
    <source>
        <dbReference type="ARBA" id="ARBA00022692"/>
    </source>
</evidence>
<dbReference type="PANTHER" id="PTHR43634:SF17">
    <property type="entry name" value="PROTEIN, PUTATIVE-RELATED"/>
    <property type="match status" value="1"/>
</dbReference>
<comment type="similarity">
    <text evidence="2">Belongs to the MscS (TC 1.A.23) family.</text>
</comment>
<dbReference type="EMBL" id="ASHM01006330">
    <property type="protein sequence ID" value="PNY13766.1"/>
    <property type="molecule type" value="Genomic_DNA"/>
</dbReference>
<dbReference type="Proteomes" id="UP000236291">
    <property type="component" value="Unassembled WGS sequence"/>
</dbReference>
<feature type="domain" description="Mechanosensitive ion channel MscS" evidence="9">
    <location>
        <begin position="280"/>
        <end position="350"/>
    </location>
</feature>
<organism evidence="12 13">
    <name type="scientific">Trifolium pratense</name>
    <name type="common">Red clover</name>
    <dbReference type="NCBI Taxonomy" id="57577"/>
    <lineage>
        <taxon>Eukaryota</taxon>
        <taxon>Viridiplantae</taxon>
        <taxon>Streptophyta</taxon>
        <taxon>Embryophyta</taxon>
        <taxon>Tracheophyta</taxon>
        <taxon>Spermatophyta</taxon>
        <taxon>Magnoliopsida</taxon>
        <taxon>eudicotyledons</taxon>
        <taxon>Gunneridae</taxon>
        <taxon>Pentapetalae</taxon>
        <taxon>rosids</taxon>
        <taxon>fabids</taxon>
        <taxon>Fabales</taxon>
        <taxon>Fabaceae</taxon>
        <taxon>Papilionoideae</taxon>
        <taxon>50 kb inversion clade</taxon>
        <taxon>NPAAA clade</taxon>
        <taxon>Hologalegina</taxon>
        <taxon>IRL clade</taxon>
        <taxon>Trifolieae</taxon>
        <taxon>Trifolium</taxon>
    </lineage>
</organism>
<evidence type="ECO:0000256" key="5">
    <source>
        <dbReference type="ARBA" id="ARBA00023065"/>
    </source>
</evidence>
<keyword evidence="3 8" id="KW-0812">Transmembrane</keyword>
<feature type="domain" description="Mechanosensitive ion channel protein 2/3 C-terminal" evidence="10">
    <location>
        <begin position="355"/>
        <end position="410"/>
    </location>
</feature>
<dbReference type="InterPro" id="IPR006685">
    <property type="entry name" value="MscS_channel_2nd"/>
</dbReference>
<reference evidence="12 13" key="1">
    <citation type="journal article" date="2014" name="Am. J. Bot.">
        <title>Genome assembly and annotation for red clover (Trifolium pratense; Fabaceae).</title>
        <authorList>
            <person name="Istvanek J."/>
            <person name="Jaros M."/>
            <person name="Krenek A."/>
            <person name="Repkova J."/>
        </authorList>
    </citation>
    <scope>NUCLEOTIDE SEQUENCE [LARGE SCALE GENOMIC DNA]</scope>
    <source>
        <strain evidence="13">cv. Tatra</strain>
        <tissue evidence="12">Young leaves</tissue>
    </source>
</reference>
<dbReference type="Pfam" id="PF00924">
    <property type="entry name" value="MS_channel_2nd"/>
    <property type="match status" value="1"/>
</dbReference>
<keyword evidence="5" id="KW-0813">Transport</keyword>
<evidence type="ECO:0000313" key="12">
    <source>
        <dbReference type="EMBL" id="PNY13766.1"/>
    </source>
</evidence>
<name>A0A2K3PEP7_TRIPR</name>
<evidence type="ECO:0000256" key="2">
    <source>
        <dbReference type="ARBA" id="ARBA00008017"/>
    </source>
</evidence>
<dbReference type="Pfam" id="PF25237">
    <property type="entry name" value="MSL2_3"/>
    <property type="match status" value="1"/>
</dbReference>
<dbReference type="InterPro" id="IPR045042">
    <property type="entry name" value="YnaI-like"/>
</dbReference>
<proteinExistence type="inferred from homology"/>
<dbReference type="Pfam" id="PF24956">
    <property type="entry name" value="Msl2-3_C"/>
    <property type="match status" value="1"/>
</dbReference>
<comment type="subcellular location">
    <subcellularLocation>
        <location evidence="1">Membrane</location>
        <topology evidence="1">Multi-pass membrane protein</topology>
    </subcellularLocation>
</comment>
<dbReference type="PANTHER" id="PTHR43634">
    <property type="entry name" value="OW CONDUCTANCE MECHANOSENSITIVE CHANNEL"/>
    <property type="match status" value="1"/>
</dbReference>
<dbReference type="AlphaFoldDB" id="A0A2K3PEP7"/>
<evidence type="ECO:0000256" key="4">
    <source>
        <dbReference type="ARBA" id="ARBA00022989"/>
    </source>
</evidence>
<comment type="caution">
    <text evidence="12">The sequence shown here is derived from an EMBL/GenBank/DDBJ whole genome shotgun (WGS) entry which is preliminary data.</text>
</comment>
<evidence type="ECO:0000259" key="10">
    <source>
        <dbReference type="Pfam" id="PF24956"/>
    </source>
</evidence>
<feature type="transmembrane region" description="Helical" evidence="8">
    <location>
        <begin position="112"/>
        <end position="135"/>
    </location>
</feature>
<gene>
    <name evidence="12" type="ORF">L195_g010432</name>
</gene>
<evidence type="ECO:0000256" key="6">
    <source>
        <dbReference type="ARBA" id="ARBA00023136"/>
    </source>
</evidence>
<dbReference type="Gene3D" id="2.30.30.60">
    <property type="match status" value="1"/>
</dbReference>
<sequence length="432" mass="48658">MALPGSLQLSHGLGLCRNLSSNKDMRVKGRCKLQLFNACPSYPVSTNVSYVSVLTFKGLNLGLLADGIMSLERPTIGLNRIPRFMPGQHIPAVKVATTVLTRCCNVLQNSPVVVKLIPAVGIIIFAVWGVGPLMFQTRKLFFQKSDNSWKKSTTHYIVTSYLRPLLLWTGAILICRAFEPVILPTETSQAVKERLLSFVKSLSTVVAFAYCLSSVIQQAQKFVTENADTSDTRNVGKAVYSAVWIAAFSLFMELLGFSTQKWVTAGGFGTVLLTLAGREIFTNFLSSAMIHATRPFVVNEWIQTKIEGYEVSGTVEHVGWWSPTIIRGEDREAVHIPNHKFTVNVVRNLTQKTHWRIKTHLAISHLDVNKINIIVADMRKVLAKNPQVEQQRLHRRVFLDNINPENQALMECRMRVERVPWNFCKLVMNRKH</sequence>
<evidence type="ECO:0000256" key="7">
    <source>
        <dbReference type="ARBA" id="ARBA00023303"/>
    </source>
</evidence>
<keyword evidence="5" id="KW-0406">Ion transport</keyword>
<dbReference type="GO" id="GO:0034220">
    <property type="term" value="P:monoatomic ion transmembrane transport"/>
    <property type="evidence" value="ECO:0007669"/>
    <property type="project" value="UniProtKB-KW"/>
</dbReference>
<dbReference type="Gene3D" id="1.10.287.1260">
    <property type="match status" value="1"/>
</dbReference>
<reference evidence="12 13" key="2">
    <citation type="journal article" date="2017" name="Front. Plant Sci.">
        <title>Gene Classification and Mining of Molecular Markers Useful in Red Clover (Trifolium pratense) Breeding.</title>
        <authorList>
            <person name="Istvanek J."/>
            <person name="Dluhosova J."/>
            <person name="Dluhos P."/>
            <person name="Patkova L."/>
            <person name="Nedelnik J."/>
            <person name="Repkova J."/>
        </authorList>
    </citation>
    <scope>NUCLEOTIDE SEQUENCE [LARGE SCALE GENOMIC DNA]</scope>
    <source>
        <strain evidence="13">cv. Tatra</strain>
        <tissue evidence="12">Young leaves</tissue>
    </source>
</reference>
<feature type="domain" description="Mechanosensitive channel protein 2/3 transmembrane" evidence="11">
    <location>
        <begin position="154"/>
        <end position="278"/>
    </location>
</feature>
<keyword evidence="6 8" id="KW-0472">Membrane</keyword>
<accession>A0A2K3PEP7</accession>
<evidence type="ECO:0000259" key="9">
    <source>
        <dbReference type="Pfam" id="PF00924"/>
    </source>
</evidence>
<dbReference type="InterPro" id="IPR056876">
    <property type="entry name" value="Msl2-3_C"/>
</dbReference>